<comment type="cofactor">
    <cofactor evidence="13">
        <name>Mg(2+)</name>
        <dbReference type="ChEBI" id="CHEBI:18420"/>
    </cofactor>
    <text evidence="13">Binds 2 Mg(2+) ion per subunit.</text>
</comment>
<dbReference type="PANTHER" id="PTHR30194:SF3">
    <property type="entry name" value="CROSSOVER JUNCTION ENDODEOXYRIBONUCLEASE RUVC"/>
    <property type="match status" value="1"/>
</dbReference>
<dbReference type="InterPro" id="IPR036397">
    <property type="entry name" value="RNaseH_sf"/>
</dbReference>
<keyword evidence="4 13" id="KW-0479">Metal-binding</keyword>
<evidence type="ECO:0000256" key="13">
    <source>
        <dbReference type="HAMAP-Rule" id="MF_00034"/>
    </source>
</evidence>
<keyword evidence="10 13" id="KW-0233">DNA recombination</keyword>
<protein>
    <recommendedName>
        <fullName evidence="13">Crossover junction endodeoxyribonuclease RuvC</fullName>
        <ecNumber evidence="13">3.1.21.10</ecNumber>
    </recommendedName>
    <alternativeName>
        <fullName evidence="13">Holliday junction nuclease RuvC</fullName>
    </alternativeName>
    <alternativeName>
        <fullName evidence="13">Holliday junction resolvase RuvC</fullName>
    </alternativeName>
</protein>
<dbReference type="GO" id="GO:0000287">
    <property type="term" value="F:magnesium ion binding"/>
    <property type="evidence" value="ECO:0007669"/>
    <property type="project" value="UniProtKB-UniRule"/>
</dbReference>
<evidence type="ECO:0000256" key="4">
    <source>
        <dbReference type="ARBA" id="ARBA00022723"/>
    </source>
</evidence>
<dbReference type="Pfam" id="PF02075">
    <property type="entry name" value="RuvC"/>
    <property type="match status" value="1"/>
</dbReference>
<feature type="binding site" evidence="13">
    <location>
        <position position="87"/>
    </location>
    <ligand>
        <name>Mg(2+)</name>
        <dbReference type="ChEBI" id="CHEBI:18420"/>
        <label>2</label>
    </ligand>
</feature>
<dbReference type="GO" id="GO:0003677">
    <property type="term" value="F:DNA binding"/>
    <property type="evidence" value="ECO:0007669"/>
    <property type="project" value="UniProtKB-KW"/>
</dbReference>
<dbReference type="GO" id="GO:0048476">
    <property type="term" value="C:Holliday junction resolvase complex"/>
    <property type="evidence" value="ECO:0007669"/>
    <property type="project" value="UniProtKB-UniRule"/>
</dbReference>
<evidence type="ECO:0000313" key="14">
    <source>
        <dbReference type="EMBL" id="OGY26954.1"/>
    </source>
</evidence>
<comment type="subcellular location">
    <subcellularLocation>
        <location evidence="13">Cytoplasm</location>
    </subcellularLocation>
</comment>
<comment type="similarity">
    <text evidence="1 13">Belongs to the RuvC family.</text>
</comment>
<keyword evidence="5 13" id="KW-0255">Endonuclease</keyword>
<feature type="active site" evidence="13">
    <location>
        <position position="87"/>
    </location>
</feature>
<feature type="active site" evidence="13">
    <location>
        <position position="172"/>
    </location>
</feature>
<dbReference type="FunFam" id="3.30.420.10:FF:000002">
    <property type="entry name" value="Crossover junction endodeoxyribonuclease RuvC"/>
    <property type="match status" value="1"/>
</dbReference>
<comment type="catalytic activity">
    <reaction evidence="12 13">
        <text>Endonucleolytic cleavage at a junction such as a reciprocal single-stranded crossover between two homologous DNA duplexes (Holliday junction).</text>
        <dbReference type="EC" id="3.1.21.10"/>
    </reaction>
</comment>
<dbReference type="Gene3D" id="3.30.420.10">
    <property type="entry name" value="Ribonuclease H-like superfamily/Ribonuclease H"/>
    <property type="match status" value="1"/>
</dbReference>
<dbReference type="GO" id="GO:0006310">
    <property type="term" value="P:DNA recombination"/>
    <property type="evidence" value="ECO:0007669"/>
    <property type="project" value="UniProtKB-UniRule"/>
</dbReference>
<evidence type="ECO:0000256" key="8">
    <source>
        <dbReference type="ARBA" id="ARBA00022842"/>
    </source>
</evidence>
<evidence type="ECO:0000256" key="1">
    <source>
        <dbReference type="ARBA" id="ARBA00009518"/>
    </source>
</evidence>
<dbReference type="SUPFAM" id="SSF53098">
    <property type="entry name" value="Ribonuclease H-like"/>
    <property type="match status" value="1"/>
</dbReference>
<keyword evidence="6 13" id="KW-0227">DNA damage</keyword>
<dbReference type="Proteomes" id="UP000177900">
    <property type="component" value="Unassembled WGS sequence"/>
</dbReference>
<evidence type="ECO:0000256" key="10">
    <source>
        <dbReference type="ARBA" id="ARBA00023172"/>
    </source>
</evidence>
<keyword evidence="2 13" id="KW-0963">Cytoplasm</keyword>
<accession>A0A1G1WH36</accession>
<feature type="binding site" evidence="13">
    <location>
        <position position="172"/>
    </location>
    <ligand>
        <name>Mg(2+)</name>
        <dbReference type="ChEBI" id="CHEBI:18420"/>
        <label>1</label>
    </ligand>
</feature>
<name>A0A1G1WH36_9BACT</name>
<comment type="function">
    <text evidence="13">The RuvA-RuvB-RuvC complex processes Holliday junction (HJ) DNA during genetic recombination and DNA repair. Endonuclease that resolves HJ intermediates. Cleaves cruciform DNA by making single-stranded nicks across the HJ at symmetrical positions within the homologous arms, yielding a 5'-phosphate and a 3'-hydroxyl group; requires a central core of homology in the junction. The consensus cleavage sequence is 5'-(A/T)TT(C/G)-3'. Cleavage occurs on the 3'-side of the TT dinucleotide at the point of strand exchange. HJ branch migration catalyzed by RuvA-RuvB allows RuvC to scan DNA until it finds its consensus sequence, where it cleaves and resolves the cruciform DNA.</text>
</comment>
<organism evidence="14 15">
    <name type="scientific">Candidatus Woykebacteria bacterium RIFCSPHIGHO2_01_FULL_39_12</name>
    <dbReference type="NCBI Taxonomy" id="1802599"/>
    <lineage>
        <taxon>Bacteria</taxon>
        <taxon>Candidatus Woykeibacteriota</taxon>
    </lineage>
</organism>
<evidence type="ECO:0000256" key="7">
    <source>
        <dbReference type="ARBA" id="ARBA00022801"/>
    </source>
</evidence>
<evidence type="ECO:0000256" key="6">
    <source>
        <dbReference type="ARBA" id="ARBA00022763"/>
    </source>
</evidence>
<feature type="binding site" evidence="13">
    <location>
        <position position="7"/>
    </location>
    <ligand>
        <name>Mg(2+)</name>
        <dbReference type="ChEBI" id="CHEBI:18420"/>
        <label>1</label>
    </ligand>
</feature>
<proteinExistence type="inferred from homology"/>
<evidence type="ECO:0000256" key="11">
    <source>
        <dbReference type="ARBA" id="ARBA00023204"/>
    </source>
</evidence>
<dbReference type="AlphaFoldDB" id="A0A1G1WH36"/>
<evidence type="ECO:0000256" key="3">
    <source>
        <dbReference type="ARBA" id="ARBA00022722"/>
    </source>
</evidence>
<keyword evidence="7 13" id="KW-0378">Hydrolase</keyword>
<feature type="active site" evidence="13">
    <location>
        <position position="7"/>
    </location>
</feature>
<evidence type="ECO:0000256" key="12">
    <source>
        <dbReference type="ARBA" id="ARBA00029354"/>
    </source>
</evidence>
<dbReference type="HAMAP" id="MF_00034">
    <property type="entry name" value="RuvC"/>
    <property type="match status" value="1"/>
</dbReference>
<dbReference type="CDD" id="cd16962">
    <property type="entry name" value="RuvC"/>
    <property type="match status" value="1"/>
</dbReference>
<comment type="caution">
    <text evidence="14">The sequence shown here is derived from an EMBL/GenBank/DDBJ whole genome shotgun (WGS) entry which is preliminary data.</text>
</comment>
<dbReference type="EMBL" id="MHCV01000044">
    <property type="protein sequence ID" value="OGY26954.1"/>
    <property type="molecule type" value="Genomic_DNA"/>
</dbReference>
<dbReference type="PANTHER" id="PTHR30194">
    <property type="entry name" value="CROSSOVER JUNCTION ENDODEOXYRIBONUCLEASE RUVC"/>
    <property type="match status" value="1"/>
</dbReference>
<dbReference type="GO" id="GO:0008821">
    <property type="term" value="F:crossover junction DNA endonuclease activity"/>
    <property type="evidence" value="ECO:0007669"/>
    <property type="project" value="UniProtKB-UniRule"/>
</dbReference>
<evidence type="ECO:0000256" key="2">
    <source>
        <dbReference type="ARBA" id="ARBA00022490"/>
    </source>
</evidence>
<evidence type="ECO:0000256" key="9">
    <source>
        <dbReference type="ARBA" id="ARBA00023125"/>
    </source>
</evidence>
<dbReference type="GO" id="GO:0005737">
    <property type="term" value="C:cytoplasm"/>
    <property type="evidence" value="ECO:0007669"/>
    <property type="project" value="UniProtKB-SubCell"/>
</dbReference>
<comment type="subunit">
    <text evidence="13">Homodimer which binds Holliday junction (HJ) DNA. The HJ becomes 2-fold symmetrical on binding to RuvC with unstacked arms; it has a different conformation from HJ DNA in complex with RuvA. In the full resolvosome a probable DNA-RuvA(4)-RuvB(12)-RuvC(2) complex forms which resolves the HJ.</text>
</comment>
<evidence type="ECO:0000256" key="5">
    <source>
        <dbReference type="ARBA" id="ARBA00022759"/>
    </source>
</evidence>
<reference evidence="14 15" key="1">
    <citation type="journal article" date="2016" name="Nat. Commun.">
        <title>Thousands of microbial genomes shed light on interconnected biogeochemical processes in an aquifer system.</title>
        <authorList>
            <person name="Anantharaman K."/>
            <person name="Brown C.T."/>
            <person name="Hug L.A."/>
            <person name="Sharon I."/>
            <person name="Castelle C.J."/>
            <person name="Probst A.J."/>
            <person name="Thomas B.C."/>
            <person name="Singh A."/>
            <person name="Wilkins M.J."/>
            <person name="Karaoz U."/>
            <person name="Brodie E.L."/>
            <person name="Williams K.H."/>
            <person name="Hubbard S.S."/>
            <person name="Banfield J.F."/>
        </authorList>
    </citation>
    <scope>NUCLEOTIDE SEQUENCE [LARGE SCALE GENOMIC DNA]</scope>
</reference>
<sequence>MIIIGIDPGTATTGWGVIKYEKNSRHSLRTNQPVFTDRSVEFINFGCIITELDRQLGDGGMGNRLATLRRELRKIIKTYTPDEAVVEQLFFGVNSATAMKVGQARGVIIETFAYEKLPVYEYTGLAIKRLVANHGHSKKKEIQIAVNKIIRVKEVLNPTDQDGKVVKRFRDDAYDAVAAALCRIMKLETDRK</sequence>
<dbReference type="InterPro" id="IPR012337">
    <property type="entry name" value="RNaseH-like_sf"/>
</dbReference>
<dbReference type="EC" id="3.1.21.10" evidence="13"/>
<keyword evidence="3 13" id="KW-0540">Nuclease</keyword>
<keyword evidence="9 13" id="KW-0238">DNA-binding</keyword>
<keyword evidence="11 13" id="KW-0234">DNA repair</keyword>
<evidence type="ECO:0000313" key="15">
    <source>
        <dbReference type="Proteomes" id="UP000177900"/>
    </source>
</evidence>
<keyword evidence="8 13" id="KW-0460">Magnesium</keyword>
<gene>
    <name evidence="13" type="primary">ruvC</name>
    <name evidence="14" type="ORF">A2864_01185</name>
</gene>
<dbReference type="InterPro" id="IPR002176">
    <property type="entry name" value="X-over_junc_endoDNase_RuvC"/>
</dbReference>
<dbReference type="GO" id="GO:0006281">
    <property type="term" value="P:DNA repair"/>
    <property type="evidence" value="ECO:0007669"/>
    <property type="project" value="UniProtKB-UniRule"/>
</dbReference>